<dbReference type="AlphaFoldDB" id="A0AAV8XVX6"/>
<name>A0AAV8XVX6_9CUCU</name>
<sequence>MVHPNLRITHRHCEKVTVWCGVINRKLLVQFSSKMPTMCCLGGSSNPLPELGPAPFNIPSGGDTEGLPEAEVAGEERSEPGMLKFISVPSRHQSCRIS</sequence>
<keyword evidence="2" id="KW-1185">Reference proteome</keyword>
<dbReference type="Proteomes" id="UP001162162">
    <property type="component" value="Unassembled WGS sequence"/>
</dbReference>
<organism evidence="1 2">
    <name type="scientific">Aromia moschata</name>
    <dbReference type="NCBI Taxonomy" id="1265417"/>
    <lineage>
        <taxon>Eukaryota</taxon>
        <taxon>Metazoa</taxon>
        <taxon>Ecdysozoa</taxon>
        <taxon>Arthropoda</taxon>
        <taxon>Hexapoda</taxon>
        <taxon>Insecta</taxon>
        <taxon>Pterygota</taxon>
        <taxon>Neoptera</taxon>
        <taxon>Endopterygota</taxon>
        <taxon>Coleoptera</taxon>
        <taxon>Polyphaga</taxon>
        <taxon>Cucujiformia</taxon>
        <taxon>Chrysomeloidea</taxon>
        <taxon>Cerambycidae</taxon>
        <taxon>Cerambycinae</taxon>
        <taxon>Callichromatini</taxon>
        <taxon>Aromia</taxon>
    </lineage>
</organism>
<evidence type="ECO:0000313" key="1">
    <source>
        <dbReference type="EMBL" id="KAJ8942893.1"/>
    </source>
</evidence>
<reference evidence="1" key="1">
    <citation type="journal article" date="2023" name="Insect Mol. Biol.">
        <title>Genome sequencing provides insights into the evolution of gene families encoding plant cell wall-degrading enzymes in longhorned beetles.</title>
        <authorList>
            <person name="Shin N.R."/>
            <person name="Okamura Y."/>
            <person name="Kirsch R."/>
            <person name="Pauchet Y."/>
        </authorList>
    </citation>
    <scope>NUCLEOTIDE SEQUENCE</scope>
    <source>
        <strain evidence="1">AMC_N1</strain>
    </source>
</reference>
<protein>
    <submittedName>
        <fullName evidence="1">Uncharacterized protein</fullName>
    </submittedName>
</protein>
<comment type="caution">
    <text evidence="1">The sequence shown here is derived from an EMBL/GenBank/DDBJ whole genome shotgun (WGS) entry which is preliminary data.</text>
</comment>
<proteinExistence type="predicted"/>
<gene>
    <name evidence="1" type="ORF">NQ318_011306</name>
</gene>
<dbReference type="EMBL" id="JAPWTK010000309">
    <property type="protein sequence ID" value="KAJ8942893.1"/>
    <property type="molecule type" value="Genomic_DNA"/>
</dbReference>
<accession>A0AAV8XVX6</accession>
<evidence type="ECO:0000313" key="2">
    <source>
        <dbReference type="Proteomes" id="UP001162162"/>
    </source>
</evidence>